<sequence length="551" mass="61918">MGNGDSMNREGFDEFPSAEEIIEACRVFTTSYFQLGFIPKTSFFERIQKDDVSEFLLLCILCLSARFTPCLVDRYGDAAKATDRFMTAALEKVPHEMYNTNLENVQALFLLSVAEWGNGDRDRSSIHMGVAVRMAAMMKLHREDTYQLPPNATNDQIIFSEAARRTFWMIQSQDNLHSGYSSPQPFSCEDITALLPSEESDFSFGIIPTERAALPSTPPALANPSLVDSPRRSLFATLIQSHSLWGQVARRACRPENAVYGPSSEYINMATVLKRFEDKLPVQHKWSIWSLKVWKDLGFELAYLSIVMMIRLGNILMRRMYLENIKASIPDNLSTSSGNEGPSGFWKTVSEELFENVFELYQQIEASFTMRSQTEGYPAILVFPIYVCGSLALNLWQCPQLCSRLADKAASMLTRCLQVIEELQHAWPMARRWQEGLQQAATPLSAALSPVSARVMPSTPNATGFQRLEHTSPKPNTFSVEEGQTQVDATPNQQLQSRSRTSEASDTQGPHAYDIDALPNDLFDAEVTAFLQGDLHYGLLDEWNHAGFGFN</sequence>
<dbReference type="Pfam" id="PF04082">
    <property type="entry name" value="Fungal_trans"/>
    <property type="match status" value="1"/>
</dbReference>
<dbReference type="AlphaFoldDB" id="A0A6A6X7Z1"/>
<evidence type="ECO:0000256" key="6">
    <source>
        <dbReference type="SAM" id="MobiDB-lite"/>
    </source>
</evidence>
<dbReference type="EMBL" id="MU001990">
    <property type="protein sequence ID" value="KAF2792017.1"/>
    <property type="molecule type" value="Genomic_DNA"/>
</dbReference>
<evidence type="ECO:0000313" key="9">
    <source>
        <dbReference type="Proteomes" id="UP000799757"/>
    </source>
</evidence>
<keyword evidence="9" id="KW-1185">Reference proteome</keyword>
<comment type="subcellular location">
    <subcellularLocation>
        <location evidence="1">Nucleus</location>
    </subcellularLocation>
</comment>
<proteinExistence type="predicted"/>
<dbReference type="SMART" id="SM00906">
    <property type="entry name" value="Fungal_trans"/>
    <property type="match status" value="1"/>
</dbReference>
<evidence type="ECO:0000256" key="3">
    <source>
        <dbReference type="ARBA" id="ARBA00023015"/>
    </source>
</evidence>
<evidence type="ECO:0000256" key="4">
    <source>
        <dbReference type="ARBA" id="ARBA00023163"/>
    </source>
</evidence>
<organism evidence="8 9">
    <name type="scientific">Melanomma pulvis-pyrius CBS 109.77</name>
    <dbReference type="NCBI Taxonomy" id="1314802"/>
    <lineage>
        <taxon>Eukaryota</taxon>
        <taxon>Fungi</taxon>
        <taxon>Dikarya</taxon>
        <taxon>Ascomycota</taxon>
        <taxon>Pezizomycotina</taxon>
        <taxon>Dothideomycetes</taxon>
        <taxon>Pleosporomycetidae</taxon>
        <taxon>Pleosporales</taxon>
        <taxon>Melanommataceae</taxon>
        <taxon>Melanomma</taxon>
    </lineage>
</organism>
<dbReference type="GO" id="GO:0006351">
    <property type="term" value="P:DNA-templated transcription"/>
    <property type="evidence" value="ECO:0007669"/>
    <property type="project" value="InterPro"/>
</dbReference>
<dbReference type="OrthoDB" id="103349at2759"/>
<feature type="region of interest" description="Disordered" evidence="6">
    <location>
        <begin position="459"/>
        <end position="513"/>
    </location>
</feature>
<evidence type="ECO:0000256" key="2">
    <source>
        <dbReference type="ARBA" id="ARBA00022723"/>
    </source>
</evidence>
<dbReference type="GO" id="GO:0003677">
    <property type="term" value="F:DNA binding"/>
    <property type="evidence" value="ECO:0007669"/>
    <property type="project" value="InterPro"/>
</dbReference>
<keyword evidence="3" id="KW-0805">Transcription regulation</keyword>
<keyword evidence="5" id="KW-0539">Nucleus</keyword>
<dbReference type="PANTHER" id="PTHR47338:SF5">
    <property type="entry name" value="ZN(II)2CYS6 TRANSCRIPTION FACTOR (EUROFUNG)"/>
    <property type="match status" value="1"/>
</dbReference>
<reference evidence="8" key="1">
    <citation type="journal article" date="2020" name="Stud. Mycol.">
        <title>101 Dothideomycetes genomes: a test case for predicting lifestyles and emergence of pathogens.</title>
        <authorList>
            <person name="Haridas S."/>
            <person name="Albert R."/>
            <person name="Binder M."/>
            <person name="Bloem J."/>
            <person name="Labutti K."/>
            <person name="Salamov A."/>
            <person name="Andreopoulos B."/>
            <person name="Baker S."/>
            <person name="Barry K."/>
            <person name="Bills G."/>
            <person name="Bluhm B."/>
            <person name="Cannon C."/>
            <person name="Castanera R."/>
            <person name="Culley D."/>
            <person name="Daum C."/>
            <person name="Ezra D."/>
            <person name="Gonzalez J."/>
            <person name="Henrissat B."/>
            <person name="Kuo A."/>
            <person name="Liang C."/>
            <person name="Lipzen A."/>
            <person name="Lutzoni F."/>
            <person name="Magnuson J."/>
            <person name="Mondo S."/>
            <person name="Nolan M."/>
            <person name="Ohm R."/>
            <person name="Pangilinan J."/>
            <person name="Park H.-J."/>
            <person name="Ramirez L."/>
            <person name="Alfaro M."/>
            <person name="Sun H."/>
            <person name="Tritt A."/>
            <person name="Yoshinaga Y."/>
            <person name="Zwiers L.-H."/>
            <person name="Turgeon B."/>
            <person name="Goodwin S."/>
            <person name="Spatafora J."/>
            <person name="Crous P."/>
            <person name="Grigoriev I."/>
        </authorList>
    </citation>
    <scope>NUCLEOTIDE SEQUENCE</scope>
    <source>
        <strain evidence="8">CBS 109.77</strain>
    </source>
</reference>
<dbReference type="InterPro" id="IPR007219">
    <property type="entry name" value="XnlR_reg_dom"/>
</dbReference>
<name>A0A6A6X7Z1_9PLEO</name>
<keyword evidence="4" id="KW-0804">Transcription</keyword>
<dbReference type="GO" id="GO:0008270">
    <property type="term" value="F:zinc ion binding"/>
    <property type="evidence" value="ECO:0007669"/>
    <property type="project" value="InterPro"/>
</dbReference>
<feature type="domain" description="Xylanolytic transcriptional activator regulatory" evidence="7">
    <location>
        <begin position="124"/>
        <end position="202"/>
    </location>
</feature>
<protein>
    <recommendedName>
        <fullName evidence="7">Xylanolytic transcriptional activator regulatory domain-containing protein</fullName>
    </recommendedName>
</protein>
<dbReference type="CDD" id="cd12148">
    <property type="entry name" value="fungal_TF_MHR"/>
    <property type="match status" value="1"/>
</dbReference>
<dbReference type="GO" id="GO:0000981">
    <property type="term" value="F:DNA-binding transcription factor activity, RNA polymerase II-specific"/>
    <property type="evidence" value="ECO:0007669"/>
    <property type="project" value="InterPro"/>
</dbReference>
<dbReference type="PANTHER" id="PTHR47338">
    <property type="entry name" value="ZN(II)2CYS6 TRANSCRIPTION FACTOR (EUROFUNG)-RELATED"/>
    <property type="match status" value="1"/>
</dbReference>
<evidence type="ECO:0000256" key="5">
    <source>
        <dbReference type="ARBA" id="ARBA00023242"/>
    </source>
</evidence>
<dbReference type="GO" id="GO:0005634">
    <property type="term" value="C:nucleus"/>
    <property type="evidence" value="ECO:0007669"/>
    <property type="project" value="UniProtKB-SubCell"/>
</dbReference>
<evidence type="ECO:0000313" key="8">
    <source>
        <dbReference type="EMBL" id="KAF2792017.1"/>
    </source>
</evidence>
<dbReference type="Proteomes" id="UP000799757">
    <property type="component" value="Unassembled WGS sequence"/>
</dbReference>
<accession>A0A6A6X7Z1</accession>
<evidence type="ECO:0000256" key="1">
    <source>
        <dbReference type="ARBA" id="ARBA00004123"/>
    </source>
</evidence>
<feature type="compositionally biased region" description="Polar residues" evidence="6">
    <location>
        <begin position="473"/>
        <end position="508"/>
    </location>
</feature>
<evidence type="ECO:0000259" key="7">
    <source>
        <dbReference type="SMART" id="SM00906"/>
    </source>
</evidence>
<dbReference type="InterPro" id="IPR050815">
    <property type="entry name" value="TF_fung"/>
</dbReference>
<gene>
    <name evidence="8" type="ORF">K505DRAFT_350908</name>
</gene>
<keyword evidence="2" id="KW-0479">Metal-binding</keyword>